<keyword evidence="2" id="KW-1185">Reference proteome</keyword>
<organism evidence="1 2">
    <name type="scientific">Zostera marina</name>
    <name type="common">Eelgrass</name>
    <dbReference type="NCBI Taxonomy" id="29655"/>
    <lineage>
        <taxon>Eukaryota</taxon>
        <taxon>Viridiplantae</taxon>
        <taxon>Streptophyta</taxon>
        <taxon>Embryophyta</taxon>
        <taxon>Tracheophyta</taxon>
        <taxon>Spermatophyta</taxon>
        <taxon>Magnoliopsida</taxon>
        <taxon>Liliopsida</taxon>
        <taxon>Zosteraceae</taxon>
        <taxon>Zostera</taxon>
    </lineage>
</organism>
<proteinExistence type="predicted"/>
<dbReference type="EMBL" id="LFYR01000631">
    <property type="protein sequence ID" value="KMZ72443.1"/>
    <property type="molecule type" value="Genomic_DNA"/>
</dbReference>
<evidence type="ECO:0000313" key="2">
    <source>
        <dbReference type="Proteomes" id="UP000036987"/>
    </source>
</evidence>
<comment type="caution">
    <text evidence="1">The sequence shown here is derived from an EMBL/GenBank/DDBJ whole genome shotgun (WGS) entry which is preliminary data.</text>
</comment>
<evidence type="ECO:0000313" key="1">
    <source>
        <dbReference type="EMBL" id="KMZ72443.1"/>
    </source>
</evidence>
<dbReference type="Proteomes" id="UP000036987">
    <property type="component" value="Unassembled WGS sequence"/>
</dbReference>
<protein>
    <submittedName>
        <fullName evidence="1">Uncharacterized protein</fullName>
    </submittedName>
</protein>
<reference evidence="2" key="1">
    <citation type="journal article" date="2016" name="Nature">
        <title>The genome of the seagrass Zostera marina reveals angiosperm adaptation to the sea.</title>
        <authorList>
            <person name="Olsen J.L."/>
            <person name="Rouze P."/>
            <person name="Verhelst B."/>
            <person name="Lin Y.-C."/>
            <person name="Bayer T."/>
            <person name="Collen J."/>
            <person name="Dattolo E."/>
            <person name="De Paoli E."/>
            <person name="Dittami S."/>
            <person name="Maumus F."/>
            <person name="Michel G."/>
            <person name="Kersting A."/>
            <person name="Lauritano C."/>
            <person name="Lohaus R."/>
            <person name="Toepel M."/>
            <person name="Tonon T."/>
            <person name="Vanneste K."/>
            <person name="Amirebrahimi M."/>
            <person name="Brakel J."/>
            <person name="Bostroem C."/>
            <person name="Chovatia M."/>
            <person name="Grimwood J."/>
            <person name="Jenkins J.W."/>
            <person name="Jueterbock A."/>
            <person name="Mraz A."/>
            <person name="Stam W.T."/>
            <person name="Tice H."/>
            <person name="Bornberg-Bauer E."/>
            <person name="Green P.J."/>
            <person name="Pearson G.A."/>
            <person name="Procaccini G."/>
            <person name="Duarte C.M."/>
            <person name="Schmutz J."/>
            <person name="Reusch T.B.H."/>
            <person name="Van de Peer Y."/>
        </authorList>
    </citation>
    <scope>NUCLEOTIDE SEQUENCE [LARGE SCALE GENOMIC DNA]</scope>
    <source>
        <strain evidence="2">cv. Finnish</strain>
    </source>
</reference>
<gene>
    <name evidence="1" type="ORF">ZOSMA_164G00250</name>
</gene>
<sequence length="67" mass="7460">MLNESDLDPFTLLLISDNVNMMQQTSVEVCILESCDDARTTVAPAQKPRDISVQARKAYMITTICIP</sequence>
<dbReference type="AlphaFoldDB" id="A0A0K9PTR1"/>
<name>A0A0K9PTR1_ZOSMR</name>
<accession>A0A0K9PTR1</accession>